<comment type="cofactor">
    <cofactor evidence="8">
        <name>a divalent metal cation</name>
        <dbReference type="ChEBI" id="CHEBI:60240"/>
    </cofactor>
    <text evidence="8">Binds 1 divalent metal cation per subunit.</text>
</comment>
<evidence type="ECO:0000259" key="10">
    <source>
        <dbReference type="Pfam" id="PF22429"/>
    </source>
</evidence>
<feature type="binding site" evidence="7">
    <location>
        <begin position="307"/>
        <end position="309"/>
    </location>
    <ligand>
        <name>substrate</name>
    </ligand>
</feature>
<keyword evidence="2 8" id="KW-0479">Metal-binding</keyword>
<reference evidence="11" key="1">
    <citation type="submission" date="2024-06" db="EMBL/GenBank/DDBJ databases">
        <authorList>
            <person name="Coelho C."/>
            <person name="Bento M."/>
            <person name="Garcia E."/>
            <person name="Camelo A."/>
            <person name="Brandao I."/>
            <person name="Espirito Santo C."/>
            <person name="Trovao J."/>
            <person name="Verissimo A."/>
            <person name="Costa J."/>
            <person name="Tiago I."/>
        </authorList>
    </citation>
    <scope>NUCLEOTIDE SEQUENCE</scope>
    <source>
        <strain evidence="11">KWT182</strain>
    </source>
</reference>
<dbReference type="EMBL" id="CP157947">
    <property type="protein sequence ID" value="XBS69048.1"/>
    <property type="molecule type" value="Genomic_DNA"/>
</dbReference>
<feature type="domain" description="Formimidoylglutamate deiminase N-terminal" evidence="10">
    <location>
        <begin position="11"/>
        <end position="42"/>
    </location>
</feature>
<feature type="binding site" evidence="7">
    <location>
        <position position="228"/>
    </location>
    <ligand>
        <name>substrate</name>
    </ligand>
</feature>
<name>A0AAU7Q7L8_9GAMM</name>
<dbReference type="Gene3D" id="2.30.40.10">
    <property type="entry name" value="Urease, subunit C, domain 1"/>
    <property type="match status" value="1"/>
</dbReference>
<accession>A0AAU7Q7L8</accession>
<dbReference type="Pfam" id="PF22429">
    <property type="entry name" value="HutF_N"/>
    <property type="match status" value="1"/>
</dbReference>
<evidence type="ECO:0000256" key="4">
    <source>
        <dbReference type="ARBA" id="ARBA00023277"/>
    </source>
</evidence>
<feature type="binding site" evidence="7">
    <location>
        <position position="252"/>
    </location>
    <ligand>
        <name>substrate</name>
    </ligand>
</feature>
<evidence type="ECO:0000256" key="7">
    <source>
        <dbReference type="PIRSR" id="PIRSR038994-2"/>
    </source>
</evidence>
<dbReference type="InterPro" id="IPR032466">
    <property type="entry name" value="Metal_Hydrolase"/>
</dbReference>
<feature type="domain" description="Amidohydrolase-related" evidence="9">
    <location>
        <begin position="52"/>
        <end position="377"/>
    </location>
</feature>
<evidence type="ECO:0000259" key="9">
    <source>
        <dbReference type="Pfam" id="PF01979"/>
    </source>
</evidence>
<comment type="similarity">
    <text evidence="1 5">Belongs to the metallo-dependent hydrolases superfamily. NagA family.</text>
</comment>
<evidence type="ECO:0000256" key="2">
    <source>
        <dbReference type="ARBA" id="ARBA00022723"/>
    </source>
</evidence>
<gene>
    <name evidence="11" type="primary">nagA</name>
    <name evidence="11" type="ORF">ABK905_21495</name>
</gene>
<feature type="binding site" evidence="7">
    <location>
        <begin position="220"/>
        <end position="221"/>
    </location>
    <ligand>
        <name>substrate</name>
    </ligand>
</feature>
<dbReference type="SUPFAM" id="SSF51556">
    <property type="entry name" value="Metallo-dependent hydrolases"/>
    <property type="match status" value="1"/>
</dbReference>
<protein>
    <submittedName>
        <fullName evidence="11">N-acetylglucosamine-6-phosphate deacetylase</fullName>
        <ecNumber evidence="11">3.5.1.25</ecNumber>
    </submittedName>
</protein>
<dbReference type="InterPro" id="IPR011059">
    <property type="entry name" value="Metal-dep_hydrolase_composite"/>
</dbReference>
<dbReference type="GO" id="GO:0006046">
    <property type="term" value="P:N-acetylglucosamine catabolic process"/>
    <property type="evidence" value="ECO:0007669"/>
    <property type="project" value="TreeGrafter"/>
</dbReference>
<keyword evidence="4 5" id="KW-0119">Carbohydrate metabolism</keyword>
<evidence type="ECO:0000313" key="11">
    <source>
        <dbReference type="EMBL" id="XBS69048.1"/>
    </source>
</evidence>
<dbReference type="SUPFAM" id="SSF51338">
    <property type="entry name" value="Composite domain of metallo-dependent hydrolases"/>
    <property type="match status" value="1"/>
</dbReference>
<evidence type="ECO:0000256" key="8">
    <source>
        <dbReference type="PIRSR" id="PIRSR038994-3"/>
    </source>
</evidence>
<sequence length="387" mass="41101">MKINNPERLYVRRALLPTGWAENVLLVFNADGRIEAVEREANGASPPLPLTAMPALIDGHIHGAAGADVMDDSPQGLATIAGFLAEHGVGAFLATTVTAEHADIERALRQVKAGQQHGLAGAELLGSYLEGPFFTARHKGAHPERLLHEPQKTLLERWIALAQGSLHSVALAPEYDASMALIPWLKAHGIRVMIGHSNAGYDLACQALAQGADGVVHCYNGMNGLHHREPGMVGAALTTADCQVELIADGHHVHPAAMRIARRCCGERLLLISDAMRAAGMPAGDYMLGEEPVHMREGIVRTEEGSLAGSVLTLDRAVDVLARACDISLAQAWLHGSLYPARALGIADRLGSIEAGKQASLTLLGAQDAVAATLVKGAWAYRNEMLF</sequence>
<dbReference type="InterPro" id="IPR006680">
    <property type="entry name" value="Amidohydro-rel"/>
</dbReference>
<evidence type="ECO:0000256" key="3">
    <source>
        <dbReference type="ARBA" id="ARBA00022801"/>
    </source>
</evidence>
<keyword evidence="3 5" id="KW-0378">Hydrolase</keyword>
<feature type="binding site" evidence="7">
    <location>
        <position position="141"/>
    </location>
    <ligand>
        <name>substrate</name>
    </ligand>
</feature>
<dbReference type="InterPro" id="IPR055156">
    <property type="entry name" value="HutF-like_N"/>
</dbReference>
<dbReference type="Pfam" id="PF01979">
    <property type="entry name" value="Amidohydro_1"/>
    <property type="match status" value="1"/>
</dbReference>
<dbReference type="InterPro" id="IPR003764">
    <property type="entry name" value="GlcNAc_6-P_deAcase"/>
</dbReference>
<dbReference type="Gene3D" id="3.20.20.140">
    <property type="entry name" value="Metal-dependent hydrolases"/>
    <property type="match status" value="1"/>
</dbReference>
<dbReference type="NCBIfam" id="TIGR00221">
    <property type="entry name" value="nagA"/>
    <property type="match status" value="1"/>
</dbReference>
<feature type="active site" description="Proton donor/acceptor" evidence="6">
    <location>
        <position position="274"/>
    </location>
</feature>
<dbReference type="GO" id="GO:0008448">
    <property type="term" value="F:N-acetylglucosamine-6-phosphate deacetylase activity"/>
    <property type="evidence" value="ECO:0007669"/>
    <property type="project" value="UniProtKB-EC"/>
</dbReference>
<proteinExistence type="inferred from homology"/>
<evidence type="ECO:0000256" key="5">
    <source>
        <dbReference type="PIRNR" id="PIRNR038994"/>
    </source>
</evidence>
<evidence type="ECO:0000256" key="1">
    <source>
        <dbReference type="ARBA" id="ARBA00010716"/>
    </source>
</evidence>
<dbReference type="PIRSF" id="PIRSF038994">
    <property type="entry name" value="NagA"/>
    <property type="match status" value="1"/>
</dbReference>
<evidence type="ECO:0000256" key="6">
    <source>
        <dbReference type="PIRSR" id="PIRSR038994-1"/>
    </source>
</evidence>
<dbReference type="PANTHER" id="PTHR11113">
    <property type="entry name" value="N-ACETYLGLUCOSAMINE-6-PHOSPHATE DEACETYLASE"/>
    <property type="match status" value="1"/>
</dbReference>
<dbReference type="AlphaFoldDB" id="A0AAU7Q7L8"/>
<dbReference type="CDD" id="cd00854">
    <property type="entry name" value="NagA"/>
    <property type="match status" value="1"/>
</dbReference>
<dbReference type="EC" id="3.5.1.25" evidence="11"/>
<dbReference type="GO" id="GO:0046872">
    <property type="term" value="F:metal ion binding"/>
    <property type="evidence" value="ECO:0007669"/>
    <property type="project" value="UniProtKB-KW"/>
</dbReference>
<feature type="binding site" evidence="8">
    <location>
        <position position="196"/>
    </location>
    <ligand>
        <name>Zn(2+)</name>
        <dbReference type="ChEBI" id="CHEBI:29105"/>
    </ligand>
</feature>
<feature type="binding site" evidence="8">
    <location>
        <position position="130"/>
    </location>
    <ligand>
        <name>Zn(2+)</name>
        <dbReference type="ChEBI" id="CHEBI:29105"/>
    </ligand>
</feature>
<feature type="binding site" evidence="8">
    <location>
        <position position="217"/>
    </location>
    <ligand>
        <name>Zn(2+)</name>
        <dbReference type="ChEBI" id="CHEBI:29105"/>
    </ligand>
</feature>
<dbReference type="PANTHER" id="PTHR11113:SF14">
    <property type="entry name" value="N-ACETYLGLUCOSAMINE-6-PHOSPHATE DEACETYLASE"/>
    <property type="match status" value="1"/>
</dbReference>
<organism evidence="11">
    <name type="scientific">Acerihabitans sp. KWT182</name>
    <dbReference type="NCBI Taxonomy" id="3157919"/>
    <lineage>
        <taxon>Bacteria</taxon>
        <taxon>Pseudomonadati</taxon>
        <taxon>Pseudomonadota</taxon>
        <taxon>Gammaproteobacteria</taxon>
        <taxon>Enterobacterales</taxon>
        <taxon>Pectobacteriaceae</taxon>
        <taxon>Acerihabitans</taxon>
    </lineage>
</organism>